<name>A0AAE1SHK8_9SOLA</name>
<dbReference type="InterPro" id="IPR046848">
    <property type="entry name" value="E_motif"/>
</dbReference>
<reference evidence="1" key="1">
    <citation type="submission" date="2023-12" db="EMBL/GenBank/DDBJ databases">
        <title>Genome assembly of Anisodus tanguticus.</title>
        <authorList>
            <person name="Wang Y.-J."/>
        </authorList>
    </citation>
    <scope>NUCLEOTIDE SEQUENCE</scope>
    <source>
        <strain evidence="1">KB-2021</strain>
        <tissue evidence="1">Leaf</tissue>
    </source>
</reference>
<dbReference type="InterPro" id="IPR046960">
    <property type="entry name" value="PPR_At4g14850-like_plant"/>
</dbReference>
<evidence type="ECO:0008006" key="3">
    <source>
        <dbReference type="Google" id="ProtNLM"/>
    </source>
</evidence>
<keyword evidence="2" id="KW-1185">Reference proteome</keyword>
<dbReference type="GO" id="GO:0003723">
    <property type="term" value="F:RNA binding"/>
    <property type="evidence" value="ECO:0007669"/>
    <property type="project" value="InterPro"/>
</dbReference>
<dbReference type="AlphaFoldDB" id="A0AAE1SHK8"/>
<dbReference type="PANTHER" id="PTHR47926:SF537">
    <property type="entry name" value="PENTACOTRIPEPTIDE-REPEAT REGION OF PRORP DOMAIN-CONTAINING PROTEIN"/>
    <property type="match status" value="1"/>
</dbReference>
<dbReference type="Pfam" id="PF20431">
    <property type="entry name" value="E_motif"/>
    <property type="match status" value="1"/>
</dbReference>
<evidence type="ECO:0000313" key="2">
    <source>
        <dbReference type="Proteomes" id="UP001291623"/>
    </source>
</evidence>
<dbReference type="EMBL" id="JAVYJV010000005">
    <property type="protein sequence ID" value="KAK4369841.1"/>
    <property type="molecule type" value="Genomic_DNA"/>
</dbReference>
<sequence>MRRAYGLKSRAEAYCCLVDILGCGKLVEEAIRVVNQMPPEECDGLCSGDLLGACKLYTVGVANRIYYEIIEHEPGSSGAYVLMGNAYAASGRWGDFAQVRKKMKETNVKKAKDGAGAYEA</sequence>
<comment type="caution">
    <text evidence="1">The sequence shown here is derived from an EMBL/GenBank/DDBJ whole genome shotgun (WGS) entry which is preliminary data.</text>
</comment>
<organism evidence="1 2">
    <name type="scientific">Anisodus tanguticus</name>
    <dbReference type="NCBI Taxonomy" id="243964"/>
    <lineage>
        <taxon>Eukaryota</taxon>
        <taxon>Viridiplantae</taxon>
        <taxon>Streptophyta</taxon>
        <taxon>Embryophyta</taxon>
        <taxon>Tracheophyta</taxon>
        <taxon>Spermatophyta</taxon>
        <taxon>Magnoliopsida</taxon>
        <taxon>eudicotyledons</taxon>
        <taxon>Gunneridae</taxon>
        <taxon>Pentapetalae</taxon>
        <taxon>asterids</taxon>
        <taxon>lamiids</taxon>
        <taxon>Solanales</taxon>
        <taxon>Solanaceae</taxon>
        <taxon>Solanoideae</taxon>
        <taxon>Hyoscyameae</taxon>
        <taxon>Anisodus</taxon>
    </lineage>
</organism>
<dbReference type="PANTHER" id="PTHR47926">
    <property type="entry name" value="PENTATRICOPEPTIDE REPEAT-CONTAINING PROTEIN"/>
    <property type="match status" value="1"/>
</dbReference>
<gene>
    <name evidence="1" type="ORF">RND71_009316</name>
</gene>
<accession>A0AAE1SHK8</accession>
<proteinExistence type="predicted"/>
<protein>
    <recommendedName>
        <fullName evidence="3">Pentatricopeptide repeat-containing protein</fullName>
    </recommendedName>
</protein>
<dbReference type="Gene3D" id="1.25.40.10">
    <property type="entry name" value="Tetratricopeptide repeat domain"/>
    <property type="match status" value="1"/>
</dbReference>
<dbReference type="Proteomes" id="UP001291623">
    <property type="component" value="Unassembled WGS sequence"/>
</dbReference>
<dbReference type="InterPro" id="IPR011990">
    <property type="entry name" value="TPR-like_helical_dom_sf"/>
</dbReference>
<evidence type="ECO:0000313" key="1">
    <source>
        <dbReference type="EMBL" id="KAK4369841.1"/>
    </source>
</evidence>
<dbReference type="GO" id="GO:0009451">
    <property type="term" value="P:RNA modification"/>
    <property type="evidence" value="ECO:0007669"/>
    <property type="project" value="InterPro"/>
</dbReference>